<evidence type="ECO:0000256" key="2">
    <source>
        <dbReference type="ARBA" id="ARBA00022801"/>
    </source>
</evidence>
<gene>
    <name evidence="9" type="ORF">SAMN04487951_107219</name>
</gene>
<keyword evidence="10" id="KW-1185">Reference proteome</keyword>
<dbReference type="GO" id="GO:0006508">
    <property type="term" value="P:proteolysis"/>
    <property type="evidence" value="ECO:0007669"/>
    <property type="project" value="UniProtKB-KW"/>
</dbReference>
<dbReference type="RefSeq" id="WP_089706052.1">
    <property type="nucleotide sequence ID" value="NZ_FNII01000007.1"/>
</dbReference>
<dbReference type="Gene3D" id="3.60.20.30">
    <property type="entry name" value="(Glycosyl)asparaginase"/>
    <property type="match status" value="1"/>
</dbReference>
<accession>A0A1H0DQH5</accession>
<evidence type="ECO:0000313" key="10">
    <source>
        <dbReference type="Proteomes" id="UP000199677"/>
    </source>
</evidence>
<dbReference type="Proteomes" id="UP000199677">
    <property type="component" value="Unassembled WGS sequence"/>
</dbReference>
<dbReference type="AlphaFoldDB" id="A0A1H0DQH5"/>
<evidence type="ECO:0000256" key="5">
    <source>
        <dbReference type="PIRSR" id="PIRSR600246-1"/>
    </source>
</evidence>
<evidence type="ECO:0000256" key="3">
    <source>
        <dbReference type="ARBA" id="ARBA00022813"/>
    </source>
</evidence>
<feature type="site" description="Cleavage; by autolysis" evidence="7">
    <location>
        <begin position="190"/>
        <end position="191"/>
    </location>
</feature>
<feature type="binding site" evidence="6">
    <location>
        <begin position="242"/>
        <end position="245"/>
    </location>
    <ligand>
        <name>substrate</name>
    </ligand>
</feature>
<dbReference type="Pfam" id="PF01112">
    <property type="entry name" value="Asparaginase_2"/>
    <property type="match status" value="1"/>
</dbReference>
<keyword evidence="1" id="KW-0645">Protease</keyword>
<evidence type="ECO:0000256" key="4">
    <source>
        <dbReference type="ARBA" id="ARBA00069124"/>
    </source>
</evidence>
<proteinExistence type="predicted"/>
<evidence type="ECO:0000256" key="6">
    <source>
        <dbReference type="PIRSR" id="PIRSR600246-2"/>
    </source>
</evidence>
<evidence type="ECO:0000256" key="7">
    <source>
        <dbReference type="PIRSR" id="PIRSR600246-3"/>
    </source>
</evidence>
<dbReference type="SUPFAM" id="SSF56235">
    <property type="entry name" value="N-terminal nucleophile aminohydrolases (Ntn hydrolases)"/>
    <property type="match status" value="1"/>
</dbReference>
<protein>
    <recommendedName>
        <fullName evidence="4">Isoaspartyl peptidase</fullName>
    </recommendedName>
</protein>
<evidence type="ECO:0000313" key="9">
    <source>
        <dbReference type="EMBL" id="SDN72497.1"/>
    </source>
</evidence>
<feature type="active site" description="Nucleophile" evidence="5">
    <location>
        <position position="191"/>
    </location>
</feature>
<evidence type="ECO:0000256" key="8">
    <source>
        <dbReference type="SAM" id="MobiDB-lite"/>
    </source>
</evidence>
<dbReference type="InterPro" id="IPR029055">
    <property type="entry name" value="Ntn_hydrolases_N"/>
</dbReference>
<feature type="region of interest" description="Disordered" evidence="8">
    <location>
        <begin position="154"/>
        <end position="187"/>
    </location>
</feature>
<keyword evidence="2" id="KW-0378">Hydrolase</keyword>
<dbReference type="PANTHER" id="PTHR10188:SF6">
    <property type="entry name" value="N(4)-(BETA-N-ACETYLGLUCOSAMINYL)-L-ASPARAGINASE"/>
    <property type="match status" value="1"/>
</dbReference>
<dbReference type="InterPro" id="IPR000246">
    <property type="entry name" value="Peptidase_T2"/>
</dbReference>
<dbReference type="PANTHER" id="PTHR10188">
    <property type="entry name" value="L-ASPARAGINASE"/>
    <property type="match status" value="1"/>
</dbReference>
<reference evidence="10" key="1">
    <citation type="submission" date="2016-10" db="EMBL/GenBank/DDBJ databases">
        <authorList>
            <person name="Varghese N."/>
            <person name="Submissions S."/>
        </authorList>
    </citation>
    <scope>NUCLEOTIDE SEQUENCE [LARGE SCALE GENOMIC DNA]</scope>
    <source>
        <strain evidence="10">CGMCC 1.6494</strain>
    </source>
</reference>
<organism evidence="9 10">
    <name type="scientific">Vreelandella arcis</name>
    <dbReference type="NCBI Taxonomy" id="416873"/>
    <lineage>
        <taxon>Bacteria</taxon>
        <taxon>Pseudomonadati</taxon>
        <taxon>Pseudomonadota</taxon>
        <taxon>Gammaproteobacteria</taxon>
        <taxon>Oceanospirillales</taxon>
        <taxon>Halomonadaceae</taxon>
        <taxon>Vreelandella</taxon>
    </lineage>
</organism>
<dbReference type="CDD" id="cd04701">
    <property type="entry name" value="Asparaginase_2"/>
    <property type="match status" value="1"/>
</dbReference>
<dbReference type="FunFam" id="3.60.20.30:FF:000001">
    <property type="entry name" value="Isoaspartyl peptidase/L-asparaginase"/>
    <property type="match status" value="1"/>
</dbReference>
<dbReference type="GO" id="GO:0016811">
    <property type="term" value="F:hydrolase activity, acting on carbon-nitrogen (but not peptide) bonds, in linear amides"/>
    <property type="evidence" value="ECO:0007669"/>
    <property type="project" value="UniProtKB-ARBA"/>
</dbReference>
<feature type="binding site" evidence="6">
    <location>
        <begin position="219"/>
        <end position="222"/>
    </location>
    <ligand>
        <name>substrate</name>
    </ligand>
</feature>
<dbReference type="STRING" id="416873.SAMN04487951_107219"/>
<name>A0A1H0DQH5_9GAMM</name>
<dbReference type="GO" id="GO:0008233">
    <property type="term" value="F:peptidase activity"/>
    <property type="evidence" value="ECO:0007669"/>
    <property type="project" value="UniProtKB-KW"/>
</dbReference>
<dbReference type="EMBL" id="FNII01000007">
    <property type="protein sequence ID" value="SDN72497.1"/>
    <property type="molecule type" value="Genomic_DNA"/>
</dbReference>
<dbReference type="OrthoDB" id="9780217at2"/>
<keyword evidence="3" id="KW-0068">Autocatalytic cleavage</keyword>
<sequence>MNQAPIAIAIHGGAGVLTPGLLTPQDEDAIHEALRQSIDAGYRVLAAGGTSLDAVESCVVALEECPWFNAGKGAVFTEDGTHEMDAAIMNGADRSAGAIAGAHYVRNPIRGARSVMEHSDHVMLAGAGADHFLRTQNQPQVANDWFDTELRRRQWQDNRSSQEAPSLEPNRANHHAEETVASDKPGHKFGTVGAVALDRHGHVSAATSTGGITNKRYSRIGDTPIIGAGTWADDRSAAISATGHGEYFIRCVVGHDIAARMRFGGRSLYDACDEVVHQELKTLGGQGGVIAVSPDGKTWLSFNTPGMYRAWRGDDGRLHTAIYAKDDRVHS</sequence>
<evidence type="ECO:0000256" key="1">
    <source>
        <dbReference type="ARBA" id="ARBA00022670"/>
    </source>
</evidence>